<reference evidence="3" key="2">
    <citation type="submission" date="2020-11" db="EMBL/GenBank/DDBJ databases">
        <authorList>
            <person name="McCartney M.A."/>
            <person name="Auch B."/>
            <person name="Kono T."/>
            <person name="Mallez S."/>
            <person name="Becker A."/>
            <person name="Gohl D.M."/>
            <person name="Silverstein K.A.T."/>
            <person name="Koren S."/>
            <person name="Bechman K.B."/>
            <person name="Herman A."/>
            <person name="Abrahante J.E."/>
            <person name="Garbe J."/>
        </authorList>
    </citation>
    <scope>NUCLEOTIDE SEQUENCE</scope>
    <source>
        <strain evidence="3">Duluth1</strain>
        <tissue evidence="3">Whole animal</tissue>
    </source>
</reference>
<keyword evidence="1" id="KW-0175">Coiled coil</keyword>
<evidence type="ECO:0000313" key="3">
    <source>
        <dbReference type="EMBL" id="KAH3885116.1"/>
    </source>
</evidence>
<dbReference type="EMBL" id="JAIWYP010000001">
    <property type="protein sequence ID" value="KAH3885116.1"/>
    <property type="molecule type" value="Genomic_DNA"/>
</dbReference>
<dbReference type="Proteomes" id="UP000828390">
    <property type="component" value="Unassembled WGS sequence"/>
</dbReference>
<gene>
    <name evidence="2" type="ORF">DPMN_009104</name>
    <name evidence="3" type="ORF">DPMN_009105</name>
</gene>
<accession>A0A9D4MZY0</accession>
<name>A0A9D4MZY0_DREPO</name>
<evidence type="ECO:0000313" key="2">
    <source>
        <dbReference type="EMBL" id="KAH3885115.1"/>
    </source>
</evidence>
<reference evidence="3" key="1">
    <citation type="journal article" date="2019" name="bioRxiv">
        <title>The Genome of the Zebra Mussel, Dreissena polymorpha: A Resource for Invasive Species Research.</title>
        <authorList>
            <person name="McCartney M.A."/>
            <person name="Auch B."/>
            <person name="Kono T."/>
            <person name="Mallez S."/>
            <person name="Zhang Y."/>
            <person name="Obille A."/>
            <person name="Becker A."/>
            <person name="Abrahante J.E."/>
            <person name="Garbe J."/>
            <person name="Badalamenti J.P."/>
            <person name="Herman A."/>
            <person name="Mangelson H."/>
            <person name="Liachko I."/>
            <person name="Sullivan S."/>
            <person name="Sone E.D."/>
            <person name="Koren S."/>
            <person name="Silverstein K.A.T."/>
            <person name="Beckman K.B."/>
            <person name="Gohl D.M."/>
        </authorList>
    </citation>
    <scope>NUCLEOTIDE SEQUENCE</scope>
    <source>
        <strain evidence="3">Duluth1</strain>
        <tissue evidence="3">Whole animal</tissue>
    </source>
</reference>
<dbReference type="EMBL" id="JAIWYP010000001">
    <property type="protein sequence ID" value="KAH3885115.1"/>
    <property type="molecule type" value="Genomic_DNA"/>
</dbReference>
<organism evidence="3 4">
    <name type="scientific">Dreissena polymorpha</name>
    <name type="common">Zebra mussel</name>
    <name type="synonym">Mytilus polymorpha</name>
    <dbReference type="NCBI Taxonomy" id="45954"/>
    <lineage>
        <taxon>Eukaryota</taxon>
        <taxon>Metazoa</taxon>
        <taxon>Spiralia</taxon>
        <taxon>Lophotrochozoa</taxon>
        <taxon>Mollusca</taxon>
        <taxon>Bivalvia</taxon>
        <taxon>Autobranchia</taxon>
        <taxon>Heteroconchia</taxon>
        <taxon>Euheterodonta</taxon>
        <taxon>Imparidentia</taxon>
        <taxon>Neoheterodontei</taxon>
        <taxon>Myida</taxon>
        <taxon>Dreissenoidea</taxon>
        <taxon>Dreissenidae</taxon>
        <taxon>Dreissena</taxon>
    </lineage>
</organism>
<feature type="coiled-coil region" evidence="1">
    <location>
        <begin position="32"/>
        <end position="59"/>
    </location>
</feature>
<dbReference type="AlphaFoldDB" id="A0A9D4MZY0"/>
<evidence type="ECO:0000313" key="4">
    <source>
        <dbReference type="Proteomes" id="UP000828390"/>
    </source>
</evidence>
<protein>
    <submittedName>
        <fullName evidence="3">Uncharacterized protein</fullName>
    </submittedName>
</protein>
<keyword evidence="4" id="KW-1185">Reference proteome</keyword>
<sequence length="93" mass="10673">MFTVYQLYLCFCQDLSNASSLVNDSGDDHTGDPGLEMQVKELQQRVVQLEQELLDRDAVIRDLQAKVLGLFMWTARRPLHALYISLSGWENEV</sequence>
<comment type="caution">
    <text evidence="3">The sequence shown here is derived from an EMBL/GenBank/DDBJ whole genome shotgun (WGS) entry which is preliminary data.</text>
</comment>
<proteinExistence type="predicted"/>
<evidence type="ECO:0000256" key="1">
    <source>
        <dbReference type="SAM" id="Coils"/>
    </source>
</evidence>